<accession>S8G6F3</accession>
<feature type="compositionally biased region" description="Basic and acidic residues" evidence="1">
    <location>
        <begin position="145"/>
        <end position="162"/>
    </location>
</feature>
<feature type="region of interest" description="Disordered" evidence="1">
    <location>
        <begin position="237"/>
        <end position="261"/>
    </location>
</feature>
<feature type="region of interest" description="Disordered" evidence="1">
    <location>
        <begin position="1"/>
        <end position="31"/>
    </location>
</feature>
<dbReference type="EMBL" id="KE504123">
    <property type="protein sequence ID" value="EPT05760.1"/>
    <property type="molecule type" value="Genomic_DNA"/>
</dbReference>
<evidence type="ECO:0000313" key="2">
    <source>
        <dbReference type="EMBL" id="EPT05760.1"/>
    </source>
</evidence>
<proteinExistence type="predicted"/>
<sequence>MFSDGRPTSCRTQNARADTAGSEQRERTAVSDHAEHLLHMLDLHTSNRTKRPAKAQAGCEHREQAALALLVVRTTTPGPDGLLSHTTGGARAEGTPHRGDAAHASIGGEGAPRMRSSHELCVGPGWCGRRSRALTMCSINGRTRNEGGNIDRRRLESEHDSEAEVPPDAFKDGWWDKWKIVTPFAFIGVVHEDYWKAETEREQDVSDKIMPWALKPLAAEKWGRLWEKIRSMPCRNRRRAHCGPAGGSTNMSHRSSSSASTRYAHPISPLTLHGNPSFALSSFSAVLGSFPPSACHTGGPRTTLLLTRKELDITIGTGTNTVDVNATLD</sequence>
<keyword evidence="3" id="KW-1185">Reference proteome</keyword>
<name>S8G6F3_FOMSC</name>
<dbReference type="OrthoDB" id="5632at2759"/>
<evidence type="ECO:0000313" key="3">
    <source>
        <dbReference type="Proteomes" id="UP000015241"/>
    </source>
</evidence>
<dbReference type="Proteomes" id="UP000015241">
    <property type="component" value="Unassembled WGS sequence"/>
</dbReference>
<evidence type="ECO:0000256" key="1">
    <source>
        <dbReference type="SAM" id="MobiDB-lite"/>
    </source>
</evidence>
<dbReference type="AlphaFoldDB" id="S8G6F3"/>
<organism evidence="2 3">
    <name type="scientific">Fomitopsis schrenkii</name>
    <name type="common">Brown rot fungus</name>
    <dbReference type="NCBI Taxonomy" id="2126942"/>
    <lineage>
        <taxon>Eukaryota</taxon>
        <taxon>Fungi</taxon>
        <taxon>Dikarya</taxon>
        <taxon>Basidiomycota</taxon>
        <taxon>Agaricomycotina</taxon>
        <taxon>Agaricomycetes</taxon>
        <taxon>Polyporales</taxon>
        <taxon>Fomitopsis</taxon>
    </lineage>
</organism>
<reference evidence="2 3" key="1">
    <citation type="journal article" date="2012" name="Science">
        <title>The Paleozoic origin of enzymatic lignin decomposition reconstructed from 31 fungal genomes.</title>
        <authorList>
            <person name="Floudas D."/>
            <person name="Binder M."/>
            <person name="Riley R."/>
            <person name="Barry K."/>
            <person name="Blanchette R.A."/>
            <person name="Henrissat B."/>
            <person name="Martinez A.T."/>
            <person name="Otillar R."/>
            <person name="Spatafora J.W."/>
            <person name="Yadav J.S."/>
            <person name="Aerts A."/>
            <person name="Benoit I."/>
            <person name="Boyd A."/>
            <person name="Carlson A."/>
            <person name="Copeland A."/>
            <person name="Coutinho P.M."/>
            <person name="de Vries R.P."/>
            <person name="Ferreira P."/>
            <person name="Findley K."/>
            <person name="Foster B."/>
            <person name="Gaskell J."/>
            <person name="Glotzer D."/>
            <person name="Gorecki P."/>
            <person name="Heitman J."/>
            <person name="Hesse C."/>
            <person name="Hori C."/>
            <person name="Igarashi K."/>
            <person name="Jurgens J.A."/>
            <person name="Kallen N."/>
            <person name="Kersten P."/>
            <person name="Kohler A."/>
            <person name="Kuees U."/>
            <person name="Kumar T.K.A."/>
            <person name="Kuo A."/>
            <person name="LaButti K."/>
            <person name="Larrondo L.F."/>
            <person name="Lindquist E."/>
            <person name="Ling A."/>
            <person name="Lombard V."/>
            <person name="Lucas S."/>
            <person name="Lundell T."/>
            <person name="Martin R."/>
            <person name="McLaughlin D.J."/>
            <person name="Morgenstern I."/>
            <person name="Morin E."/>
            <person name="Murat C."/>
            <person name="Nagy L.G."/>
            <person name="Nolan M."/>
            <person name="Ohm R.A."/>
            <person name="Patyshakuliyeva A."/>
            <person name="Rokas A."/>
            <person name="Ruiz-Duenas F.J."/>
            <person name="Sabat G."/>
            <person name="Salamov A."/>
            <person name="Samejima M."/>
            <person name="Schmutz J."/>
            <person name="Slot J.C."/>
            <person name="St John F."/>
            <person name="Stenlid J."/>
            <person name="Sun H."/>
            <person name="Sun S."/>
            <person name="Syed K."/>
            <person name="Tsang A."/>
            <person name="Wiebenga A."/>
            <person name="Young D."/>
            <person name="Pisabarro A."/>
            <person name="Eastwood D.C."/>
            <person name="Martin F."/>
            <person name="Cullen D."/>
            <person name="Grigoriev I.V."/>
            <person name="Hibbett D.S."/>
        </authorList>
    </citation>
    <scope>NUCLEOTIDE SEQUENCE</scope>
    <source>
        <strain evidence="3">FP-58527</strain>
    </source>
</reference>
<dbReference type="HOGENOM" id="CLU_844776_0_0_1"/>
<protein>
    <submittedName>
        <fullName evidence="2">Uncharacterized protein</fullName>
    </submittedName>
</protein>
<gene>
    <name evidence="2" type="ORF">FOMPIDRAFT_1045063</name>
</gene>
<dbReference type="InParanoid" id="S8G6F3"/>
<dbReference type="STRING" id="743788.S8G6F3"/>
<feature type="compositionally biased region" description="Low complexity" evidence="1">
    <location>
        <begin position="248"/>
        <end position="260"/>
    </location>
</feature>
<feature type="region of interest" description="Disordered" evidence="1">
    <location>
        <begin position="145"/>
        <end position="165"/>
    </location>
</feature>